<dbReference type="PROSITE" id="PS01311">
    <property type="entry name" value="LGT"/>
    <property type="match status" value="1"/>
</dbReference>
<evidence type="ECO:0000256" key="6">
    <source>
        <dbReference type="SAM" id="MobiDB-lite"/>
    </source>
</evidence>
<evidence type="ECO:0000256" key="4">
    <source>
        <dbReference type="ARBA" id="ARBA00022989"/>
    </source>
</evidence>
<dbReference type="PANTHER" id="PTHR30589:SF0">
    <property type="entry name" value="PHOSPHATIDYLGLYCEROL--PROLIPOPROTEIN DIACYLGLYCERYL TRANSFERASE"/>
    <property type="match status" value="1"/>
</dbReference>
<feature type="transmembrane region" description="Helical" evidence="7">
    <location>
        <begin position="96"/>
        <end position="118"/>
    </location>
</feature>
<comment type="caution">
    <text evidence="8">The sequence shown here is derived from an EMBL/GenBank/DDBJ whole genome shotgun (WGS) entry which is preliminary data.</text>
</comment>
<feature type="transmembrane region" description="Helical" evidence="7">
    <location>
        <begin position="185"/>
        <end position="202"/>
    </location>
</feature>
<dbReference type="InterPro" id="IPR001640">
    <property type="entry name" value="Lgt"/>
</dbReference>
<gene>
    <name evidence="8" type="ORF">GM51_7010</name>
</gene>
<evidence type="ECO:0000256" key="3">
    <source>
        <dbReference type="ARBA" id="ARBA00022692"/>
    </source>
</evidence>
<protein>
    <submittedName>
        <fullName evidence="8">Prolipoprotein diacyleglyceryl transferase</fullName>
    </submittedName>
</protein>
<evidence type="ECO:0000256" key="7">
    <source>
        <dbReference type="SAM" id="Phobius"/>
    </source>
</evidence>
<feature type="compositionally biased region" description="Basic residues" evidence="6">
    <location>
        <begin position="320"/>
        <end position="329"/>
    </location>
</feature>
<proteinExistence type="inferred from homology"/>
<reference evidence="8" key="1">
    <citation type="submission" date="2014-06" db="EMBL/GenBank/DDBJ databases">
        <title>Key roles for freshwater Actinobacteria revealed by deep metagenomic sequencing.</title>
        <authorList>
            <person name="Ghai R."/>
            <person name="Mizuno C.M."/>
            <person name="Picazo A."/>
            <person name="Camacho A."/>
            <person name="Rodriguez-Valera F."/>
        </authorList>
    </citation>
    <scope>NUCLEOTIDE SEQUENCE</scope>
</reference>
<dbReference type="NCBIfam" id="TIGR00544">
    <property type="entry name" value="lgt"/>
    <property type="match status" value="1"/>
</dbReference>
<dbReference type="AlphaFoldDB" id="A0A094QXN6"/>
<feature type="region of interest" description="Disordered" evidence="6">
    <location>
        <begin position="291"/>
        <end position="329"/>
    </location>
</feature>
<dbReference type="Pfam" id="PF01790">
    <property type="entry name" value="LGT"/>
    <property type="match status" value="1"/>
</dbReference>
<evidence type="ECO:0000256" key="1">
    <source>
        <dbReference type="ARBA" id="ARBA00022475"/>
    </source>
</evidence>
<keyword evidence="4 7" id="KW-1133">Transmembrane helix</keyword>
<evidence type="ECO:0000313" key="8">
    <source>
        <dbReference type="EMBL" id="KGA19241.1"/>
    </source>
</evidence>
<keyword evidence="3 7" id="KW-0812">Transmembrane</keyword>
<organism evidence="8">
    <name type="scientific">freshwater metagenome</name>
    <dbReference type="NCBI Taxonomy" id="449393"/>
    <lineage>
        <taxon>unclassified sequences</taxon>
        <taxon>metagenomes</taxon>
        <taxon>ecological metagenomes</taxon>
    </lineage>
</organism>
<feature type="transmembrane region" description="Helical" evidence="7">
    <location>
        <begin position="54"/>
        <end position="76"/>
    </location>
</feature>
<feature type="transmembrane region" description="Helical" evidence="7">
    <location>
        <begin position="208"/>
        <end position="228"/>
    </location>
</feature>
<evidence type="ECO:0000256" key="2">
    <source>
        <dbReference type="ARBA" id="ARBA00022679"/>
    </source>
</evidence>
<name>A0A094QXN6_9ZZZZ</name>
<sequence length="329" mass="35818">MLFIPAFIPSPSQSVWQLGPVPLRAYAFFILLGIFVAVWLGNKRWIARGGLDGQVADIAMWAVPFGIIGGRIYHVATDWELYFSEGGKGFLGAFRIWEGGLGIWGALALGGVGAWIGAKRLGVPFAPFADSIAPGIAFAQAIGRLGNWFNQELFGRPTTLPWGLEIATENRPTEFTQFETFHPTFLYEALACIAIGFFIIWADKRYVMGHGRVFALYAALYCAARGLIETMRIDDARHILGLRFNVWTALIIGALALLYLVRSSEKNPGRELMSGGKLVIQGQEPAVAAAVPVSPGEKVSENSQSLTNSSSSVQTSASKPRGRRAKPKQ</sequence>
<dbReference type="GO" id="GO:0042158">
    <property type="term" value="P:lipoprotein biosynthetic process"/>
    <property type="evidence" value="ECO:0007669"/>
    <property type="project" value="InterPro"/>
</dbReference>
<dbReference type="HAMAP" id="MF_01147">
    <property type="entry name" value="Lgt"/>
    <property type="match status" value="1"/>
</dbReference>
<feature type="transmembrane region" description="Helical" evidence="7">
    <location>
        <begin position="23"/>
        <end position="42"/>
    </location>
</feature>
<feature type="compositionally biased region" description="Low complexity" evidence="6">
    <location>
        <begin position="291"/>
        <end position="318"/>
    </location>
</feature>
<keyword evidence="5 7" id="KW-0472">Membrane</keyword>
<dbReference type="GO" id="GO:0005886">
    <property type="term" value="C:plasma membrane"/>
    <property type="evidence" value="ECO:0007669"/>
    <property type="project" value="InterPro"/>
</dbReference>
<dbReference type="GO" id="GO:0008961">
    <property type="term" value="F:phosphatidylglycerol-prolipoprotein diacylglyceryl transferase activity"/>
    <property type="evidence" value="ECO:0007669"/>
    <property type="project" value="InterPro"/>
</dbReference>
<feature type="transmembrane region" description="Helical" evidence="7">
    <location>
        <begin position="240"/>
        <end position="261"/>
    </location>
</feature>
<accession>A0A094QXN6</accession>
<keyword evidence="1" id="KW-1003">Cell membrane</keyword>
<dbReference type="EMBL" id="JNSL01000033">
    <property type="protein sequence ID" value="KGA19241.1"/>
    <property type="molecule type" value="Genomic_DNA"/>
</dbReference>
<keyword evidence="8" id="KW-0449">Lipoprotein</keyword>
<keyword evidence="2 8" id="KW-0808">Transferase</keyword>
<dbReference type="PANTHER" id="PTHR30589">
    <property type="entry name" value="PROLIPOPROTEIN DIACYLGLYCERYL TRANSFERASE"/>
    <property type="match status" value="1"/>
</dbReference>
<evidence type="ECO:0000256" key="5">
    <source>
        <dbReference type="ARBA" id="ARBA00023136"/>
    </source>
</evidence>